<keyword evidence="3" id="KW-1185">Reference proteome</keyword>
<accession>A0A839EVY4</accession>
<dbReference type="AlphaFoldDB" id="A0A839EVY4"/>
<dbReference type="EMBL" id="JACGXN010000016">
    <property type="protein sequence ID" value="MBA8881674.1"/>
    <property type="molecule type" value="Genomic_DNA"/>
</dbReference>
<sequence length="67" mass="7577">MSDICFAKPPTKAERDTLERVYREMREIAKSLNVAIIINGRVYGGLSHDRSPDCHSDRAKEDKTLNG</sequence>
<evidence type="ECO:0000313" key="2">
    <source>
        <dbReference type="EMBL" id="MBA8881674.1"/>
    </source>
</evidence>
<evidence type="ECO:0000256" key="1">
    <source>
        <dbReference type="SAM" id="MobiDB-lite"/>
    </source>
</evidence>
<feature type="compositionally biased region" description="Basic and acidic residues" evidence="1">
    <location>
        <begin position="47"/>
        <end position="67"/>
    </location>
</feature>
<comment type="caution">
    <text evidence="2">The sequence shown here is derived from an EMBL/GenBank/DDBJ whole genome shotgun (WGS) entry which is preliminary data.</text>
</comment>
<feature type="region of interest" description="Disordered" evidence="1">
    <location>
        <begin position="44"/>
        <end position="67"/>
    </location>
</feature>
<evidence type="ECO:0000313" key="3">
    <source>
        <dbReference type="Proteomes" id="UP000549052"/>
    </source>
</evidence>
<dbReference type="Proteomes" id="UP000549052">
    <property type="component" value="Unassembled WGS sequence"/>
</dbReference>
<proteinExistence type="predicted"/>
<name>A0A839EVY4_9HYPH</name>
<protein>
    <submittedName>
        <fullName evidence="2">Uncharacterized protein</fullName>
    </submittedName>
</protein>
<reference evidence="2 3" key="1">
    <citation type="submission" date="2020-07" db="EMBL/GenBank/DDBJ databases">
        <title>Genomic Encyclopedia of Type Strains, Phase IV (KMG-V): Genome sequencing to study the core and pangenomes of soil and plant-associated prokaryotes.</title>
        <authorList>
            <person name="Whitman W."/>
        </authorList>
    </citation>
    <scope>NUCLEOTIDE SEQUENCE [LARGE SCALE GENOMIC DNA]</scope>
    <source>
        <strain evidence="2 3">AN3</strain>
    </source>
</reference>
<gene>
    <name evidence="2" type="ORF">FHW16_005419</name>
</gene>
<organism evidence="2 3">
    <name type="scientific">Phyllobacterium myrsinacearum</name>
    <dbReference type="NCBI Taxonomy" id="28101"/>
    <lineage>
        <taxon>Bacteria</taxon>
        <taxon>Pseudomonadati</taxon>
        <taxon>Pseudomonadota</taxon>
        <taxon>Alphaproteobacteria</taxon>
        <taxon>Hyphomicrobiales</taxon>
        <taxon>Phyllobacteriaceae</taxon>
        <taxon>Phyllobacterium</taxon>
    </lineage>
</organism>
<dbReference type="RefSeq" id="WP_182552231.1">
    <property type="nucleotide sequence ID" value="NZ_JACGXN010000016.1"/>
</dbReference>